<dbReference type="RefSeq" id="WP_285674206.1">
    <property type="nucleotide sequence ID" value="NZ_BSYI01000048.1"/>
</dbReference>
<protein>
    <recommendedName>
        <fullName evidence="3">Phosphotransferase</fullName>
    </recommendedName>
</protein>
<gene>
    <name evidence="1" type="ORF">LNKW23_42140</name>
</gene>
<comment type="caution">
    <text evidence="1">The sequence shown here is derived from an EMBL/GenBank/DDBJ whole genome shotgun (WGS) entry which is preliminary data.</text>
</comment>
<evidence type="ECO:0000313" key="2">
    <source>
        <dbReference type="Proteomes" id="UP001239909"/>
    </source>
</evidence>
<accession>A0ABQ6LSE7</accession>
<evidence type="ECO:0000313" key="1">
    <source>
        <dbReference type="EMBL" id="GMG84998.1"/>
    </source>
</evidence>
<proteinExistence type="predicted"/>
<evidence type="ECO:0008006" key="3">
    <source>
        <dbReference type="Google" id="ProtNLM"/>
    </source>
</evidence>
<dbReference type="Gene3D" id="3.10.129.10">
    <property type="entry name" value="Hotdog Thioesterase"/>
    <property type="match status" value="1"/>
</dbReference>
<dbReference type="InterPro" id="IPR029069">
    <property type="entry name" value="HotDog_dom_sf"/>
</dbReference>
<dbReference type="SUPFAM" id="SSF54637">
    <property type="entry name" value="Thioesterase/thiol ester dehydrase-isomerase"/>
    <property type="match status" value="1"/>
</dbReference>
<reference evidence="1 2" key="1">
    <citation type="submission" date="2023-04" db="EMBL/GenBank/DDBJ databases">
        <title>Marinoamorphus aggregata gen. nov., sp. Nov., isolate from tissue of brittle star Ophioplocus japonicus.</title>
        <authorList>
            <person name="Kawano K."/>
            <person name="Sawayama S."/>
            <person name="Nakagawa S."/>
        </authorList>
    </citation>
    <scope>NUCLEOTIDE SEQUENCE [LARGE SCALE GENOMIC DNA]</scope>
    <source>
        <strain evidence="1 2">NKW23</strain>
    </source>
</reference>
<sequence>MTLDAALSRMPHRGPMLLIARVLEADPERILAEATDHRAPDHPLRRRGRLMTAALAEIGAQAAAAHASLHGIGGAHIGMLLALRDLAIGVPEADAIAAPLRAEARRIAVDGIGARYRFTLEPPGGGPAVLAGEALLSIRGLE</sequence>
<organism evidence="1 2">
    <name type="scientific">Paralimibaculum aggregatum</name>
    <dbReference type="NCBI Taxonomy" id="3036245"/>
    <lineage>
        <taxon>Bacteria</taxon>
        <taxon>Pseudomonadati</taxon>
        <taxon>Pseudomonadota</taxon>
        <taxon>Alphaproteobacteria</taxon>
        <taxon>Rhodobacterales</taxon>
        <taxon>Paracoccaceae</taxon>
        <taxon>Paralimibaculum</taxon>
    </lineage>
</organism>
<name>A0ABQ6LSE7_9RHOB</name>
<dbReference type="EMBL" id="BSYI01000048">
    <property type="protein sequence ID" value="GMG84998.1"/>
    <property type="molecule type" value="Genomic_DNA"/>
</dbReference>
<keyword evidence="2" id="KW-1185">Reference proteome</keyword>
<dbReference type="Proteomes" id="UP001239909">
    <property type="component" value="Unassembled WGS sequence"/>
</dbReference>
<dbReference type="InterPro" id="IPR016776">
    <property type="entry name" value="ApeP-like_dehydratase"/>
</dbReference>
<dbReference type="Pfam" id="PF22817">
    <property type="entry name" value="ApeP-like"/>
    <property type="match status" value="1"/>
</dbReference>